<dbReference type="GO" id="GO:0045892">
    <property type="term" value="P:negative regulation of DNA-templated transcription"/>
    <property type="evidence" value="ECO:0007669"/>
    <property type="project" value="UniProtKB-UniRule"/>
</dbReference>
<dbReference type="InParanoid" id="A0A068USM2"/>
<evidence type="ECO:0000313" key="10">
    <source>
        <dbReference type="Proteomes" id="UP000295252"/>
    </source>
</evidence>
<dbReference type="GO" id="GO:0005634">
    <property type="term" value="C:nucleus"/>
    <property type="evidence" value="ECO:0007669"/>
    <property type="project" value="UniProtKB-SubCell"/>
</dbReference>
<dbReference type="STRING" id="49390.A0A068USM2"/>
<dbReference type="Gramene" id="CDP10623">
    <property type="protein sequence ID" value="CDP10623"/>
    <property type="gene ID" value="GSCOC_T00031396001"/>
</dbReference>
<evidence type="ECO:0000256" key="7">
    <source>
        <dbReference type="SAM" id="MobiDB-lite"/>
    </source>
</evidence>
<keyword evidence="3 6" id="KW-0805">Transcription regulation</keyword>
<dbReference type="PhylomeDB" id="A0A068USM2"/>
<accession>A0A068USM2</accession>
<dbReference type="PANTHER" id="PTHR33057:SF98">
    <property type="entry name" value="TRANSCRIPTION REPRESSOR OFP18"/>
    <property type="match status" value="1"/>
</dbReference>
<keyword evidence="2 6" id="KW-0678">Repressor</keyword>
<evidence type="ECO:0000256" key="5">
    <source>
        <dbReference type="ARBA" id="ARBA00023242"/>
    </source>
</evidence>
<dbReference type="InterPro" id="IPR038933">
    <property type="entry name" value="Ovate"/>
</dbReference>
<evidence type="ECO:0000256" key="2">
    <source>
        <dbReference type="ARBA" id="ARBA00022491"/>
    </source>
</evidence>
<dbReference type="PROSITE" id="PS51754">
    <property type="entry name" value="OVATE"/>
    <property type="match status" value="1"/>
</dbReference>
<evidence type="ECO:0000259" key="8">
    <source>
        <dbReference type="PROSITE" id="PS51754"/>
    </source>
</evidence>
<feature type="compositionally biased region" description="Low complexity" evidence="7">
    <location>
        <begin position="228"/>
        <end position="244"/>
    </location>
</feature>
<evidence type="ECO:0000256" key="3">
    <source>
        <dbReference type="ARBA" id="ARBA00023015"/>
    </source>
</evidence>
<reference evidence="10" key="1">
    <citation type="journal article" date="2014" name="Science">
        <title>The coffee genome provides insight into the convergent evolution of caffeine biosynthesis.</title>
        <authorList>
            <person name="Denoeud F."/>
            <person name="Carretero-Paulet L."/>
            <person name="Dereeper A."/>
            <person name="Droc G."/>
            <person name="Guyot R."/>
            <person name="Pietrella M."/>
            <person name="Zheng C."/>
            <person name="Alberti A."/>
            <person name="Anthony F."/>
            <person name="Aprea G."/>
            <person name="Aury J.M."/>
            <person name="Bento P."/>
            <person name="Bernard M."/>
            <person name="Bocs S."/>
            <person name="Campa C."/>
            <person name="Cenci A."/>
            <person name="Combes M.C."/>
            <person name="Crouzillat D."/>
            <person name="Da Silva C."/>
            <person name="Daddiego L."/>
            <person name="De Bellis F."/>
            <person name="Dussert S."/>
            <person name="Garsmeur O."/>
            <person name="Gayraud T."/>
            <person name="Guignon V."/>
            <person name="Jahn K."/>
            <person name="Jamilloux V."/>
            <person name="Joet T."/>
            <person name="Labadie K."/>
            <person name="Lan T."/>
            <person name="Leclercq J."/>
            <person name="Lepelley M."/>
            <person name="Leroy T."/>
            <person name="Li L.T."/>
            <person name="Librado P."/>
            <person name="Lopez L."/>
            <person name="Munoz A."/>
            <person name="Noel B."/>
            <person name="Pallavicini A."/>
            <person name="Perrotta G."/>
            <person name="Poncet V."/>
            <person name="Pot D."/>
            <person name="Priyono X."/>
            <person name="Rigoreau M."/>
            <person name="Rouard M."/>
            <person name="Rozas J."/>
            <person name="Tranchant-Dubreuil C."/>
            <person name="VanBuren R."/>
            <person name="Zhang Q."/>
            <person name="Andrade A.C."/>
            <person name="Argout X."/>
            <person name="Bertrand B."/>
            <person name="de Kochko A."/>
            <person name="Graziosi G."/>
            <person name="Henry R.J."/>
            <person name="Jayarama X."/>
            <person name="Ming R."/>
            <person name="Nagai C."/>
            <person name="Rounsley S."/>
            <person name="Sankoff D."/>
            <person name="Giuliano G."/>
            <person name="Albert V.A."/>
            <person name="Wincker P."/>
            <person name="Lashermes P."/>
        </authorList>
    </citation>
    <scope>NUCLEOTIDE SEQUENCE [LARGE SCALE GENOMIC DNA]</scope>
    <source>
        <strain evidence="10">cv. DH200-94</strain>
    </source>
</reference>
<dbReference type="NCBIfam" id="TIGR01568">
    <property type="entry name" value="A_thal_3678"/>
    <property type="match status" value="1"/>
</dbReference>
<dbReference type="PANTHER" id="PTHR33057">
    <property type="entry name" value="TRANSCRIPTION REPRESSOR OFP7-RELATED"/>
    <property type="match status" value="1"/>
</dbReference>
<feature type="domain" description="OVATE" evidence="8">
    <location>
        <begin position="130"/>
        <end position="189"/>
    </location>
</feature>
<gene>
    <name evidence="9" type="ORF">GSCOC_T00031396001</name>
</gene>
<evidence type="ECO:0000256" key="4">
    <source>
        <dbReference type="ARBA" id="ARBA00023163"/>
    </source>
</evidence>
<dbReference type="Pfam" id="PF04844">
    <property type="entry name" value="Ovate"/>
    <property type="match status" value="1"/>
</dbReference>
<dbReference type="AlphaFoldDB" id="A0A068USM2"/>
<dbReference type="InterPro" id="IPR006458">
    <property type="entry name" value="Ovate_C"/>
</dbReference>
<keyword evidence="10" id="KW-1185">Reference proteome</keyword>
<keyword evidence="5 6" id="KW-0539">Nucleus</keyword>
<protein>
    <recommendedName>
        <fullName evidence="6">Transcription repressor</fullName>
    </recommendedName>
    <alternativeName>
        <fullName evidence="6">Ovate family protein</fullName>
    </alternativeName>
</protein>
<sequence length="264" mass="29059">MGKKKMKLPFPFKSKEKVIASTSWAWPTCGNPKTLSFRAKNEDGCGASIFFKTMNSAYVDASNLELMEIPDLYKSYECESFSSVLCEEESVETVIRGLRSERLFFEAEETSSILEKAKMDGFPFKESLVMAVDSRDPFADFRRSMEEMVEAHGLKDWESLEDLLTCYLRVNGKSNHGYIVGAFVDLLVALAFAASSPSPASSADPHGVSTSSDHNYHCSSSMTHSFTSPFSLSSTTTSTSPSLSLVEVEDEIEKSIDNASSSDA</sequence>
<feature type="region of interest" description="Disordered" evidence="7">
    <location>
        <begin position="228"/>
        <end position="264"/>
    </location>
</feature>
<organism evidence="9 10">
    <name type="scientific">Coffea canephora</name>
    <name type="common">Robusta coffee</name>
    <dbReference type="NCBI Taxonomy" id="49390"/>
    <lineage>
        <taxon>Eukaryota</taxon>
        <taxon>Viridiplantae</taxon>
        <taxon>Streptophyta</taxon>
        <taxon>Embryophyta</taxon>
        <taxon>Tracheophyta</taxon>
        <taxon>Spermatophyta</taxon>
        <taxon>Magnoliopsida</taxon>
        <taxon>eudicotyledons</taxon>
        <taxon>Gunneridae</taxon>
        <taxon>Pentapetalae</taxon>
        <taxon>asterids</taxon>
        <taxon>lamiids</taxon>
        <taxon>Gentianales</taxon>
        <taxon>Rubiaceae</taxon>
        <taxon>Ixoroideae</taxon>
        <taxon>Gardenieae complex</taxon>
        <taxon>Bertiereae - Coffeeae clade</taxon>
        <taxon>Coffeeae</taxon>
        <taxon>Coffea</taxon>
    </lineage>
</organism>
<evidence type="ECO:0000256" key="6">
    <source>
        <dbReference type="RuleBase" id="RU367028"/>
    </source>
</evidence>
<dbReference type="Proteomes" id="UP000295252">
    <property type="component" value="Chromosome VIII"/>
</dbReference>
<dbReference type="OrthoDB" id="689823at2759"/>
<evidence type="ECO:0000256" key="1">
    <source>
        <dbReference type="ARBA" id="ARBA00004123"/>
    </source>
</evidence>
<comment type="function">
    <text evidence="6">Transcriptional repressor that regulates multiple aspects of plant growth and development.</text>
</comment>
<comment type="subcellular location">
    <subcellularLocation>
        <location evidence="1 6">Nucleus</location>
    </subcellularLocation>
</comment>
<dbReference type="EMBL" id="HG739129">
    <property type="protein sequence ID" value="CDP10623.1"/>
    <property type="molecule type" value="Genomic_DNA"/>
</dbReference>
<dbReference type="OMA" id="YLKVNCK"/>
<evidence type="ECO:0000313" key="9">
    <source>
        <dbReference type="EMBL" id="CDP10623.1"/>
    </source>
</evidence>
<proteinExistence type="predicted"/>
<keyword evidence="4 6" id="KW-0804">Transcription</keyword>
<name>A0A068USM2_COFCA</name>